<keyword evidence="2" id="KW-1185">Reference proteome</keyword>
<accession>A0ABS3HBB7</accession>
<evidence type="ECO:0000313" key="2">
    <source>
        <dbReference type="Proteomes" id="UP000664495"/>
    </source>
</evidence>
<sequence>MVNQRIRETFNDGNLTIKTQITKRNELRKKVGAGYEKVAGPLRYRNLSIRESDLAAMDAIGSKLSKKVKTPYHPIAKSYEKDKYFVVIDGVRFNTVYVDSDKHYLYFYLERVGDFTGRIESK</sequence>
<reference evidence="1 2" key="1">
    <citation type="submission" date="2021-03" db="EMBL/GenBank/DDBJ databases">
        <title>Enterococcal diversity collection.</title>
        <authorList>
            <person name="Gilmore M.S."/>
            <person name="Schwartzman J."/>
            <person name="Van Tyne D."/>
            <person name="Martin M."/>
            <person name="Earl A.M."/>
            <person name="Manson A.L."/>
            <person name="Straub T."/>
            <person name="Salamzade R."/>
            <person name="Saavedra J."/>
            <person name="Lebreton F."/>
            <person name="Prichula J."/>
            <person name="Schaufler K."/>
            <person name="Gaca A."/>
            <person name="Sgardioli B."/>
            <person name="Wagenaar J."/>
            <person name="Strong T."/>
        </authorList>
    </citation>
    <scope>NUCLEOTIDE SEQUENCE [LARGE SCALE GENOMIC DNA]</scope>
    <source>
        <strain evidence="1 2">MJM16</strain>
    </source>
</reference>
<evidence type="ECO:0000313" key="1">
    <source>
        <dbReference type="EMBL" id="MBO0450757.1"/>
    </source>
</evidence>
<dbReference type="RefSeq" id="WP_207106570.1">
    <property type="nucleotide sequence ID" value="NZ_JAFLVR010000001.1"/>
</dbReference>
<organism evidence="1 2">
    <name type="scientific">Candidatus Enterococcus murrayae</name>
    <dbReference type="NCBI Taxonomy" id="2815321"/>
    <lineage>
        <taxon>Bacteria</taxon>
        <taxon>Bacillati</taxon>
        <taxon>Bacillota</taxon>
        <taxon>Bacilli</taxon>
        <taxon>Lactobacillales</taxon>
        <taxon>Enterococcaceae</taxon>
        <taxon>Enterococcus</taxon>
    </lineage>
</organism>
<dbReference type="Proteomes" id="UP000664495">
    <property type="component" value="Unassembled WGS sequence"/>
</dbReference>
<dbReference type="EMBL" id="JAFLVR010000001">
    <property type="protein sequence ID" value="MBO0450757.1"/>
    <property type="molecule type" value="Genomic_DNA"/>
</dbReference>
<gene>
    <name evidence="1" type="ORF">JZO85_00655</name>
</gene>
<proteinExistence type="predicted"/>
<name>A0ABS3HBB7_9ENTE</name>
<protein>
    <submittedName>
        <fullName evidence="1">Head-tail adaptor protein</fullName>
    </submittedName>
</protein>
<comment type="caution">
    <text evidence="1">The sequence shown here is derived from an EMBL/GenBank/DDBJ whole genome shotgun (WGS) entry which is preliminary data.</text>
</comment>